<name>A0A537KJR8_9BACT</name>
<dbReference type="Pfam" id="PF05345">
    <property type="entry name" value="He_PIG"/>
    <property type="match status" value="1"/>
</dbReference>
<dbReference type="GO" id="GO:0004180">
    <property type="term" value="F:carboxypeptidase activity"/>
    <property type="evidence" value="ECO:0007669"/>
    <property type="project" value="UniProtKB-KW"/>
</dbReference>
<dbReference type="GO" id="GO:0016020">
    <property type="term" value="C:membrane"/>
    <property type="evidence" value="ECO:0007669"/>
    <property type="project" value="InterPro"/>
</dbReference>
<protein>
    <submittedName>
        <fullName evidence="1">Carboxypeptidase-like regulatory domain-containing protein</fullName>
    </submittedName>
</protein>
<gene>
    <name evidence="1" type="ORF">E6H01_14125</name>
</gene>
<keyword evidence="1" id="KW-0121">Carboxypeptidase</keyword>
<dbReference type="Proteomes" id="UP000319353">
    <property type="component" value="Unassembled WGS sequence"/>
</dbReference>
<sequence>DTFITSGPSGTINTTTATFTFTASEAGSTFLCQLDGGGFAPCTSPKSYIGLTAGPHTFRVKARDQAGNEDPTPAERSFTVSLGNQPPILNSIGNKTVQLGNTLAFTVAATDPEGGFVSFAVTPLPLPAHAAFNAQSGEFVFTPDATQVGTFTLAFLASDGVASSSETITLIVTGAQPGGVTALTGRVDDTSRNPVPNVTVALKGTILSTITDAQGQFTLTGIPATQVGRQQVVVTGFAQGYANLVAPVDLIANVTTQLPSPLTLPPIDTGTAVTVNPNVPTVVQSARLNVSVTIPPHTAKNGDGTDYTGVLTISPVPEYGRPESRPVLAW</sequence>
<dbReference type="Gene3D" id="2.60.40.10">
    <property type="entry name" value="Immunoglobulins"/>
    <property type="match status" value="2"/>
</dbReference>
<dbReference type="SUPFAM" id="SSF49464">
    <property type="entry name" value="Carboxypeptidase regulatory domain-like"/>
    <property type="match status" value="1"/>
</dbReference>
<keyword evidence="1" id="KW-0378">Hydrolase</keyword>
<reference evidence="1 2" key="1">
    <citation type="journal article" date="2019" name="Nat. Microbiol.">
        <title>Mediterranean grassland soil C-N compound turnover is dependent on rainfall and depth, and is mediated by genomically divergent microorganisms.</title>
        <authorList>
            <person name="Diamond S."/>
            <person name="Andeer P.F."/>
            <person name="Li Z."/>
            <person name="Crits-Christoph A."/>
            <person name="Burstein D."/>
            <person name="Anantharaman K."/>
            <person name="Lane K.R."/>
            <person name="Thomas B.C."/>
            <person name="Pan C."/>
            <person name="Northen T.R."/>
            <person name="Banfield J.F."/>
        </authorList>
    </citation>
    <scope>NUCLEOTIDE SEQUENCE [LARGE SCALE GENOMIC DNA]</scope>
    <source>
        <strain evidence="1">NP_4</strain>
    </source>
</reference>
<comment type="caution">
    <text evidence="1">The sequence shown here is derived from an EMBL/GenBank/DDBJ whole genome shotgun (WGS) entry which is preliminary data.</text>
</comment>
<organism evidence="1 2">
    <name type="scientific">Candidatus Segetimicrobium genomatis</name>
    <dbReference type="NCBI Taxonomy" id="2569760"/>
    <lineage>
        <taxon>Bacteria</taxon>
        <taxon>Bacillati</taxon>
        <taxon>Candidatus Sysuimicrobiota</taxon>
        <taxon>Candidatus Sysuimicrobiia</taxon>
        <taxon>Candidatus Sysuimicrobiales</taxon>
        <taxon>Candidatus Segetimicrobiaceae</taxon>
        <taxon>Candidatus Segetimicrobium</taxon>
    </lineage>
</organism>
<dbReference type="SUPFAM" id="SSF49313">
    <property type="entry name" value="Cadherin-like"/>
    <property type="match status" value="1"/>
</dbReference>
<dbReference type="InterPro" id="IPR015919">
    <property type="entry name" value="Cadherin-like_sf"/>
</dbReference>
<dbReference type="EMBL" id="VBAL01000271">
    <property type="protein sequence ID" value="TMI95983.1"/>
    <property type="molecule type" value="Genomic_DNA"/>
</dbReference>
<dbReference type="Pfam" id="PF13620">
    <property type="entry name" value="CarboxypepD_reg"/>
    <property type="match status" value="1"/>
</dbReference>
<evidence type="ECO:0000313" key="2">
    <source>
        <dbReference type="Proteomes" id="UP000319353"/>
    </source>
</evidence>
<evidence type="ECO:0000313" key="1">
    <source>
        <dbReference type="EMBL" id="TMI95983.1"/>
    </source>
</evidence>
<proteinExistence type="predicted"/>
<feature type="non-terminal residue" evidence="1">
    <location>
        <position position="1"/>
    </location>
</feature>
<dbReference type="Gene3D" id="2.60.40.1120">
    <property type="entry name" value="Carboxypeptidase-like, regulatory domain"/>
    <property type="match status" value="1"/>
</dbReference>
<dbReference type="InterPro" id="IPR013783">
    <property type="entry name" value="Ig-like_fold"/>
</dbReference>
<dbReference type="GO" id="GO:0005509">
    <property type="term" value="F:calcium ion binding"/>
    <property type="evidence" value="ECO:0007669"/>
    <property type="project" value="InterPro"/>
</dbReference>
<dbReference type="AlphaFoldDB" id="A0A537KJR8"/>
<accession>A0A537KJR8</accession>
<keyword evidence="1" id="KW-0645">Protease</keyword>
<dbReference type="InterPro" id="IPR008969">
    <property type="entry name" value="CarboxyPept-like_regulatory"/>
</dbReference>